<dbReference type="CDD" id="cd17243">
    <property type="entry name" value="RMtype1_S_AchA6I-TRD2-CR2_like"/>
    <property type="match status" value="1"/>
</dbReference>
<feature type="domain" description="Type I restriction modification DNA specificity" evidence="4">
    <location>
        <begin position="198"/>
        <end position="369"/>
    </location>
</feature>
<dbReference type="PANTHER" id="PTHR30408:SF12">
    <property type="entry name" value="TYPE I RESTRICTION ENZYME MJAVIII SPECIFICITY SUBUNIT"/>
    <property type="match status" value="1"/>
</dbReference>
<dbReference type="REBASE" id="162288">
    <property type="entry name" value="S.Lsp138ORF7825P"/>
</dbReference>
<evidence type="ECO:0000313" key="5">
    <source>
        <dbReference type="EMBL" id="AOW22047.1"/>
    </source>
</evidence>
<dbReference type="AlphaFoldDB" id="A0A1D8PBT2"/>
<evidence type="ECO:0000313" key="6">
    <source>
        <dbReference type="Proteomes" id="UP000176050"/>
    </source>
</evidence>
<dbReference type="SUPFAM" id="SSF116734">
    <property type="entry name" value="DNA methylase specificity domain"/>
    <property type="match status" value="2"/>
</dbReference>
<evidence type="ECO:0000256" key="3">
    <source>
        <dbReference type="ARBA" id="ARBA00023125"/>
    </source>
</evidence>
<dbReference type="InterPro" id="IPR044946">
    <property type="entry name" value="Restrct_endonuc_typeI_TRD_sf"/>
</dbReference>
<gene>
    <name evidence="5" type="ORF">LPB138_07815</name>
</gene>
<dbReference type="Proteomes" id="UP000176050">
    <property type="component" value="Chromosome"/>
</dbReference>
<reference evidence="5 6" key="1">
    <citation type="submission" date="2016-10" db="EMBL/GenBank/DDBJ databases">
        <title>Lutibacter sp. LPB0138, isolated from marine gastropod.</title>
        <authorList>
            <person name="Kim E."/>
            <person name="Yi H."/>
        </authorList>
    </citation>
    <scope>NUCLEOTIDE SEQUENCE [LARGE SCALE GENOMIC DNA]</scope>
    <source>
        <strain evidence="5 6">LPB0138</strain>
    </source>
</reference>
<evidence type="ECO:0000256" key="2">
    <source>
        <dbReference type="ARBA" id="ARBA00022747"/>
    </source>
</evidence>
<dbReference type="InterPro" id="IPR000055">
    <property type="entry name" value="Restrct_endonuc_typeI_TRD"/>
</dbReference>
<dbReference type="GO" id="GO:0009307">
    <property type="term" value="P:DNA restriction-modification system"/>
    <property type="evidence" value="ECO:0007669"/>
    <property type="project" value="UniProtKB-KW"/>
</dbReference>
<protein>
    <recommendedName>
        <fullName evidence="4">Type I restriction modification DNA specificity domain-containing protein</fullName>
    </recommendedName>
</protein>
<evidence type="ECO:0000259" key="4">
    <source>
        <dbReference type="Pfam" id="PF01420"/>
    </source>
</evidence>
<keyword evidence="2" id="KW-0680">Restriction system</keyword>
<dbReference type="KEGG" id="lul:LPB138_07815"/>
<dbReference type="Gene3D" id="1.10.287.1120">
    <property type="entry name" value="Bipartite methylase S protein"/>
    <property type="match status" value="1"/>
</dbReference>
<comment type="similarity">
    <text evidence="1">Belongs to the type-I restriction system S methylase family.</text>
</comment>
<dbReference type="GO" id="GO:0003677">
    <property type="term" value="F:DNA binding"/>
    <property type="evidence" value="ECO:0007669"/>
    <property type="project" value="UniProtKB-KW"/>
</dbReference>
<evidence type="ECO:0000256" key="1">
    <source>
        <dbReference type="ARBA" id="ARBA00010923"/>
    </source>
</evidence>
<keyword evidence="6" id="KW-1185">Reference proteome</keyword>
<dbReference type="STRING" id="1850246.LPB138_07815"/>
<accession>A0A1D8PBT2</accession>
<feature type="domain" description="Type I restriction modification DNA specificity" evidence="4">
    <location>
        <begin position="6"/>
        <end position="182"/>
    </location>
</feature>
<keyword evidence="3" id="KW-0238">DNA-binding</keyword>
<dbReference type="PANTHER" id="PTHR30408">
    <property type="entry name" value="TYPE-1 RESTRICTION ENZYME ECOKI SPECIFICITY PROTEIN"/>
    <property type="match status" value="1"/>
</dbReference>
<organism evidence="5 6">
    <name type="scientific">Urechidicola croceus</name>
    <dbReference type="NCBI Taxonomy" id="1850246"/>
    <lineage>
        <taxon>Bacteria</taxon>
        <taxon>Pseudomonadati</taxon>
        <taxon>Bacteroidota</taxon>
        <taxon>Flavobacteriia</taxon>
        <taxon>Flavobacteriales</taxon>
        <taxon>Flavobacteriaceae</taxon>
        <taxon>Urechidicola</taxon>
    </lineage>
</organism>
<name>A0A1D8PBT2_9FLAO</name>
<sequence length="388" mass="43895">MSFYESKWGEVKLSSIIDIIGGGTPKTRVKEYWNGNIPWLSVVDFNSGRKYVSSTEKTITEKGLKESSTKLLNKGDIIISARGTVGALAMLSLPMAFNQSCYGIKAKDNLTTNDYVFYLLKDTVSNLLQISHGGVFDTITKQTFDEIKINLPPLPEQKAIANTLSSLDNKIDLLHRQNKTLEGLSKALFRQFFVEEINEEWEEESLSSIAYFLNGLACQKFPPKNEIDKLPVLKIKDLKSGISDSSDFASTEVNEKYLVQNGDVIFSWSASLVVKIWDGEDCILNQHLFKVTSERFPKWFYYLWSKYHLDMFIAIAKAHATTMGHIKRGDLDDAMVIIPPPSELAKMSKTFTPLIDKIIANNQQIKQVEKLRDTLLPKLMSGEVRMQL</sequence>
<dbReference type="Pfam" id="PF01420">
    <property type="entry name" value="Methylase_S"/>
    <property type="match status" value="2"/>
</dbReference>
<dbReference type="EMBL" id="CP017478">
    <property type="protein sequence ID" value="AOW22047.1"/>
    <property type="molecule type" value="Genomic_DNA"/>
</dbReference>
<proteinExistence type="inferred from homology"/>
<dbReference type="Gene3D" id="3.90.220.20">
    <property type="entry name" value="DNA methylase specificity domains"/>
    <property type="match status" value="2"/>
</dbReference>
<dbReference type="InterPro" id="IPR052021">
    <property type="entry name" value="Type-I_RS_S_subunit"/>
</dbReference>
<dbReference type="CDD" id="cd17254">
    <property type="entry name" value="RMtype1_S_FclI-TRD1-CR1_like"/>
    <property type="match status" value="1"/>
</dbReference>